<feature type="transmembrane region" description="Helical" evidence="2">
    <location>
        <begin position="99"/>
        <end position="118"/>
    </location>
</feature>
<evidence type="ECO:0000256" key="1">
    <source>
        <dbReference type="SAM" id="MobiDB-lite"/>
    </source>
</evidence>
<dbReference type="GO" id="GO:0015293">
    <property type="term" value="F:symporter activity"/>
    <property type="evidence" value="ECO:0007669"/>
    <property type="project" value="InterPro"/>
</dbReference>
<evidence type="ECO:0008006" key="5">
    <source>
        <dbReference type="Google" id="ProtNLM"/>
    </source>
</evidence>
<reference evidence="3" key="2">
    <citation type="submission" date="2020-09" db="EMBL/GenBank/DDBJ databases">
        <authorList>
            <person name="Sun Q."/>
            <person name="Zhou Y."/>
        </authorList>
    </citation>
    <scope>NUCLEOTIDE SEQUENCE</scope>
    <source>
        <strain evidence="3">CGMCC 4.7138</strain>
    </source>
</reference>
<dbReference type="InterPro" id="IPR039672">
    <property type="entry name" value="MFS_2"/>
</dbReference>
<dbReference type="GO" id="GO:0008643">
    <property type="term" value="P:carbohydrate transport"/>
    <property type="evidence" value="ECO:0007669"/>
    <property type="project" value="InterPro"/>
</dbReference>
<feature type="transmembrane region" description="Helical" evidence="2">
    <location>
        <begin position="130"/>
        <end position="153"/>
    </location>
</feature>
<keyword evidence="4" id="KW-1185">Reference proteome</keyword>
<keyword evidence="2" id="KW-0812">Transmembrane</keyword>
<dbReference type="SUPFAM" id="SSF103473">
    <property type="entry name" value="MFS general substrate transporter"/>
    <property type="match status" value="1"/>
</dbReference>
<organism evidence="3 4">
    <name type="scientific">Microbispora bryophytorum</name>
    <dbReference type="NCBI Taxonomy" id="1460882"/>
    <lineage>
        <taxon>Bacteria</taxon>
        <taxon>Bacillati</taxon>
        <taxon>Actinomycetota</taxon>
        <taxon>Actinomycetes</taxon>
        <taxon>Streptosporangiales</taxon>
        <taxon>Streptosporangiaceae</taxon>
        <taxon>Microbispora</taxon>
    </lineage>
</organism>
<reference evidence="3" key="1">
    <citation type="journal article" date="2014" name="Int. J. Syst. Evol. Microbiol.">
        <title>Complete genome sequence of Corynebacterium casei LMG S-19264T (=DSM 44701T), isolated from a smear-ripened cheese.</title>
        <authorList>
            <consortium name="US DOE Joint Genome Institute (JGI-PGF)"/>
            <person name="Walter F."/>
            <person name="Albersmeier A."/>
            <person name="Kalinowski J."/>
            <person name="Ruckert C."/>
        </authorList>
    </citation>
    <scope>NUCLEOTIDE SEQUENCE</scope>
    <source>
        <strain evidence="3">CGMCC 4.7138</strain>
    </source>
</reference>
<gene>
    <name evidence="3" type="ORF">GCM10011574_64140</name>
</gene>
<feature type="region of interest" description="Disordered" evidence="1">
    <location>
        <begin position="216"/>
        <end position="301"/>
    </location>
</feature>
<sequence length="301" mass="32426">MKRGPEGPVTRGPEGQMLRGSEGLVRRGQMLAYGSGNLSVNLLSQAFATFATFYYVDHLGVDPSLIGVAMVIHGIVNAVLNPLVGHVSDRTRTRWGRRVPYIAIGMAPLAAAFTMIWIPLVDGATARFWYFLVVVLVYDVLFVVVVLDYVALFPEMFTTIAERAGAASWRQMFAIVGMIAASPRRPCCTAPSCHGRVLRRRGAGLLRAVAARARPSGCTRSVRASGSSPRSATRSPTAPSSHTSRAASCCSSPSPCCRRGSRSSLSTPWARPTPPTPSSWAPGDPARRGHRRRRAQDGHPS</sequence>
<dbReference type="Gene3D" id="1.20.1250.20">
    <property type="entry name" value="MFS general substrate transporter like domains"/>
    <property type="match status" value="1"/>
</dbReference>
<accession>A0A8H9H595</accession>
<evidence type="ECO:0000313" key="3">
    <source>
        <dbReference type="EMBL" id="GGO29086.1"/>
    </source>
</evidence>
<dbReference type="GO" id="GO:0005886">
    <property type="term" value="C:plasma membrane"/>
    <property type="evidence" value="ECO:0007669"/>
    <property type="project" value="TreeGrafter"/>
</dbReference>
<keyword evidence="2" id="KW-0472">Membrane</keyword>
<dbReference type="RefSeq" id="WP_208762496.1">
    <property type="nucleotide sequence ID" value="NZ_BMMN01000017.1"/>
</dbReference>
<feature type="transmembrane region" description="Helical" evidence="2">
    <location>
        <begin position="68"/>
        <end position="87"/>
    </location>
</feature>
<evidence type="ECO:0000313" key="4">
    <source>
        <dbReference type="Proteomes" id="UP000653480"/>
    </source>
</evidence>
<dbReference type="InterPro" id="IPR036259">
    <property type="entry name" value="MFS_trans_sf"/>
</dbReference>
<dbReference type="Pfam" id="PF13347">
    <property type="entry name" value="MFS_2"/>
    <property type="match status" value="1"/>
</dbReference>
<keyword evidence="2" id="KW-1133">Transmembrane helix</keyword>
<feature type="compositionally biased region" description="Low complexity" evidence="1">
    <location>
        <begin position="244"/>
        <end position="266"/>
    </location>
</feature>
<feature type="transmembrane region" description="Helical" evidence="2">
    <location>
        <begin position="36"/>
        <end position="56"/>
    </location>
</feature>
<name>A0A8H9H595_9ACTN</name>
<protein>
    <recommendedName>
        <fullName evidence="5">MFS transporter</fullName>
    </recommendedName>
</protein>
<dbReference type="PANTHER" id="PTHR11328">
    <property type="entry name" value="MAJOR FACILITATOR SUPERFAMILY DOMAIN-CONTAINING PROTEIN"/>
    <property type="match status" value="1"/>
</dbReference>
<dbReference type="EMBL" id="BMMN01000017">
    <property type="protein sequence ID" value="GGO29086.1"/>
    <property type="molecule type" value="Genomic_DNA"/>
</dbReference>
<dbReference type="Proteomes" id="UP000653480">
    <property type="component" value="Unassembled WGS sequence"/>
</dbReference>
<evidence type="ECO:0000256" key="2">
    <source>
        <dbReference type="SAM" id="Phobius"/>
    </source>
</evidence>
<feature type="compositionally biased region" description="Polar residues" evidence="1">
    <location>
        <begin position="218"/>
        <end position="243"/>
    </location>
</feature>
<comment type="caution">
    <text evidence="3">The sequence shown here is derived from an EMBL/GenBank/DDBJ whole genome shotgun (WGS) entry which is preliminary data.</text>
</comment>
<dbReference type="PANTHER" id="PTHR11328:SF24">
    <property type="entry name" value="MAJOR FACILITATOR SUPERFAMILY (MFS) PROFILE DOMAIN-CONTAINING PROTEIN"/>
    <property type="match status" value="1"/>
</dbReference>
<proteinExistence type="predicted"/>
<dbReference type="AlphaFoldDB" id="A0A8H9H595"/>